<evidence type="ECO:0000313" key="2">
    <source>
        <dbReference type="EMBL" id="PRW57329.1"/>
    </source>
</evidence>
<dbReference type="AlphaFoldDB" id="A0A2P6TTD4"/>
<organism evidence="2 3">
    <name type="scientific">Chlorella sorokiniana</name>
    <name type="common">Freshwater green alga</name>
    <dbReference type="NCBI Taxonomy" id="3076"/>
    <lineage>
        <taxon>Eukaryota</taxon>
        <taxon>Viridiplantae</taxon>
        <taxon>Chlorophyta</taxon>
        <taxon>core chlorophytes</taxon>
        <taxon>Trebouxiophyceae</taxon>
        <taxon>Chlorellales</taxon>
        <taxon>Chlorellaceae</taxon>
        <taxon>Chlorella clade</taxon>
        <taxon>Chlorella</taxon>
    </lineage>
</organism>
<name>A0A2P6TTD4_CHLSO</name>
<dbReference type="EMBL" id="LHPG02000007">
    <property type="protein sequence ID" value="PRW57329.1"/>
    <property type="molecule type" value="Genomic_DNA"/>
</dbReference>
<gene>
    <name evidence="2" type="ORF">C2E21_3917</name>
</gene>
<accession>A0A2P6TTD4</accession>
<keyword evidence="3" id="KW-1185">Reference proteome</keyword>
<comment type="caution">
    <text evidence="2">The sequence shown here is derived from an EMBL/GenBank/DDBJ whole genome shotgun (WGS) entry which is preliminary data.</text>
</comment>
<dbReference type="Proteomes" id="UP000239899">
    <property type="component" value="Unassembled WGS sequence"/>
</dbReference>
<evidence type="ECO:0000256" key="1">
    <source>
        <dbReference type="SAM" id="MobiDB-lite"/>
    </source>
</evidence>
<protein>
    <submittedName>
        <fullName evidence="2">Uncharacterized protein</fullName>
    </submittedName>
</protein>
<evidence type="ECO:0000313" key="3">
    <source>
        <dbReference type="Proteomes" id="UP000239899"/>
    </source>
</evidence>
<feature type="compositionally biased region" description="Polar residues" evidence="1">
    <location>
        <begin position="81"/>
        <end position="99"/>
    </location>
</feature>
<feature type="region of interest" description="Disordered" evidence="1">
    <location>
        <begin position="68"/>
        <end position="99"/>
    </location>
</feature>
<proteinExistence type="predicted"/>
<sequence length="99" mass="10014">MAKAAQEFAGLQPMIARFFGSPSPSKAAGAAGSAVKQVLAADAAARVQAPLPTAGTALFQAAASSPKAASPSLFVMPKPQPSFTPGTMTMRMQHSSPQK</sequence>
<reference evidence="2 3" key="1">
    <citation type="journal article" date="2018" name="Plant J.">
        <title>Genome sequences of Chlorella sorokiniana UTEX 1602 and Micractinium conductrix SAG 241.80: implications to maltose excretion by a green alga.</title>
        <authorList>
            <person name="Arriola M.B."/>
            <person name="Velmurugan N."/>
            <person name="Zhang Y."/>
            <person name="Plunkett M.H."/>
            <person name="Hondzo H."/>
            <person name="Barney B.M."/>
        </authorList>
    </citation>
    <scope>NUCLEOTIDE SEQUENCE [LARGE SCALE GENOMIC DNA]</scope>
    <source>
        <strain evidence="3">UTEX 1602</strain>
    </source>
</reference>